<evidence type="ECO:0000256" key="5">
    <source>
        <dbReference type="ARBA" id="ARBA00022692"/>
    </source>
</evidence>
<evidence type="ECO:0000256" key="2">
    <source>
        <dbReference type="ARBA" id="ARBA00008143"/>
    </source>
</evidence>
<keyword evidence="6 14" id="KW-0732">Signal</keyword>
<keyword evidence="9 17" id="KW-0675">Receptor</keyword>
<dbReference type="Gene3D" id="2.170.130.10">
    <property type="entry name" value="TonB-dependent receptor, plug domain"/>
    <property type="match status" value="1"/>
</dbReference>
<dbReference type="RefSeq" id="WP_099019045.1">
    <property type="nucleotide sequence ID" value="NZ_NIHB01000002.1"/>
</dbReference>
<evidence type="ECO:0000256" key="11">
    <source>
        <dbReference type="PROSITE-ProRule" id="PRU01360"/>
    </source>
</evidence>
<name>A0A4R6XVH4_9GAMM</name>
<dbReference type="InterPro" id="IPR000531">
    <property type="entry name" value="Beta-barrel_TonB"/>
</dbReference>
<dbReference type="GO" id="GO:0044718">
    <property type="term" value="P:siderophore transmembrane transport"/>
    <property type="evidence" value="ECO:0007669"/>
    <property type="project" value="TreeGrafter"/>
</dbReference>
<dbReference type="InterPro" id="IPR012910">
    <property type="entry name" value="Plug_dom"/>
</dbReference>
<proteinExistence type="inferred from homology"/>
<dbReference type="InterPro" id="IPR039426">
    <property type="entry name" value="TonB-dep_rcpt-like"/>
</dbReference>
<keyword evidence="5 11" id="KW-0812">Transmembrane</keyword>
<keyword evidence="7 13" id="KW-0798">TonB box</keyword>
<keyword evidence="10 11" id="KW-0998">Cell outer membrane</keyword>
<accession>A0A4R6XVH4</accession>
<evidence type="ECO:0000256" key="7">
    <source>
        <dbReference type="ARBA" id="ARBA00023077"/>
    </source>
</evidence>
<dbReference type="EMBL" id="SNZB01000002">
    <property type="protein sequence ID" value="TDR22400.1"/>
    <property type="molecule type" value="Genomic_DNA"/>
</dbReference>
<keyword evidence="3 11" id="KW-0813">Transport</keyword>
<dbReference type="GO" id="GO:0009279">
    <property type="term" value="C:cell outer membrane"/>
    <property type="evidence" value="ECO:0007669"/>
    <property type="project" value="UniProtKB-SubCell"/>
</dbReference>
<dbReference type="Pfam" id="PF00593">
    <property type="entry name" value="TonB_dep_Rec_b-barrel"/>
    <property type="match status" value="1"/>
</dbReference>
<dbReference type="PANTHER" id="PTHR30069">
    <property type="entry name" value="TONB-DEPENDENT OUTER MEMBRANE RECEPTOR"/>
    <property type="match status" value="1"/>
</dbReference>
<evidence type="ECO:0000256" key="13">
    <source>
        <dbReference type="RuleBase" id="RU003357"/>
    </source>
</evidence>
<dbReference type="Proteomes" id="UP000295724">
    <property type="component" value="Unassembled WGS sequence"/>
</dbReference>
<organism evidence="17 18">
    <name type="scientific">Marinicella litoralis</name>
    <dbReference type="NCBI Taxonomy" id="644220"/>
    <lineage>
        <taxon>Bacteria</taxon>
        <taxon>Pseudomonadati</taxon>
        <taxon>Pseudomonadota</taxon>
        <taxon>Gammaproteobacteria</taxon>
        <taxon>Lysobacterales</taxon>
        <taxon>Marinicellaceae</taxon>
        <taxon>Marinicella</taxon>
    </lineage>
</organism>
<comment type="similarity">
    <text evidence="2">Belongs to the TonB-dependent receptor family. Hemoglobin/haptoglobin binding protein subfamily.</text>
</comment>
<dbReference type="PANTHER" id="PTHR30069:SF29">
    <property type="entry name" value="HEMOGLOBIN AND HEMOGLOBIN-HAPTOGLOBIN-BINDING PROTEIN 1-RELATED"/>
    <property type="match status" value="1"/>
</dbReference>
<evidence type="ECO:0000313" key="17">
    <source>
        <dbReference type="EMBL" id="TDR22400.1"/>
    </source>
</evidence>
<dbReference type="InterPro" id="IPR010917">
    <property type="entry name" value="TonB_rcpt_CS"/>
</dbReference>
<dbReference type="AlphaFoldDB" id="A0A4R6XVH4"/>
<protein>
    <submittedName>
        <fullName evidence="17">Iron complex outermembrane receptor protein</fullName>
    </submittedName>
</protein>
<dbReference type="GO" id="GO:0015344">
    <property type="term" value="F:siderophore uptake transmembrane transporter activity"/>
    <property type="evidence" value="ECO:0007669"/>
    <property type="project" value="TreeGrafter"/>
</dbReference>
<dbReference type="OrthoDB" id="9760620at2"/>
<evidence type="ECO:0000256" key="3">
    <source>
        <dbReference type="ARBA" id="ARBA00022448"/>
    </source>
</evidence>
<dbReference type="SUPFAM" id="SSF56935">
    <property type="entry name" value="Porins"/>
    <property type="match status" value="1"/>
</dbReference>
<keyword evidence="18" id="KW-1185">Reference proteome</keyword>
<evidence type="ECO:0000256" key="4">
    <source>
        <dbReference type="ARBA" id="ARBA00022452"/>
    </source>
</evidence>
<dbReference type="PROSITE" id="PS01156">
    <property type="entry name" value="TONB_DEPENDENT_REC_2"/>
    <property type="match status" value="1"/>
</dbReference>
<dbReference type="InterPro" id="IPR037066">
    <property type="entry name" value="Plug_dom_sf"/>
</dbReference>
<evidence type="ECO:0000256" key="9">
    <source>
        <dbReference type="ARBA" id="ARBA00023170"/>
    </source>
</evidence>
<comment type="caution">
    <text evidence="17">The sequence shown here is derived from an EMBL/GenBank/DDBJ whole genome shotgun (WGS) entry which is preliminary data.</text>
</comment>
<dbReference type="Pfam" id="PF07715">
    <property type="entry name" value="Plug"/>
    <property type="match status" value="1"/>
</dbReference>
<sequence length="700" mass="78340">MKLINALILLLFSISVAWSATKTITADPHDSSKPNTEINPNADKVIEQDVLVVSDSAKALPAPLQTAAKRIKAWSGAANINTAEMWQQQRATNIKDVLDYMPGVFAQQRNGAESARIAIRGSGLGRQFQGGGLLLLQDGIPLNTADGSFDFQAVDPWLIDYITVHRGANGMALGGSTLGGVINLGSTLPDMAENKLFRVSAGSYGTRRVMVGYTTDVSQTEDALRLRASHFSQQGFRVQNQQNSNRLDLQYLSKLDAGWQQRIGLYHLNSQAELPSSLSRALIMADPRQSRAFNINGNFNRDLTLSRLSYQLFSPENSQQLWSATFFIASKTLDNPVFTYINRDSDDAGIHINWQYDNHRLVINSQWGQQDELRRENEAGVPGALRLSRQQTAQTTSASYQFQYPLWPNSHHEKLTLSLGLQAIHARRDINETMPQAITSQRTYSQINPRLALLYQSQNNQQWFTSLTRSFEAPTFAELNNGNQAGINTPLKAQSAVSFELGTRGFNDLISWDVSAYYSRLDNEFIRFRFPDGATKTTNANDSIHWGLEAGLVWTIKDNMVSVGDQVTLTSHYLFNQFHLDNDPVYGNNLIPGIPEHYIQSKLLYRHPSGWTVGPNIEWIPSAYYIDLANSFRTENHILAGLSISYLSPNGFEWFIDAKNINNQTHISTTLPIPDTGDNDGNYFYSGEGRAFYTGLKWTF</sequence>
<feature type="short sequence motif" description="TonB C-terminal box" evidence="12">
    <location>
        <begin position="683"/>
        <end position="700"/>
    </location>
</feature>
<evidence type="ECO:0000256" key="10">
    <source>
        <dbReference type="ARBA" id="ARBA00023237"/>
    </source>
</evidence>
<evidence type="ECO:0000256" key="8">
    <source>
        <dbReference type="ARBA" id="ARBA00023136"/>
    </source>
</evidence>
<comment type="subcellular location">
    <subcellularLocation>
        <location evidence="1 11">Cell outer membrane</location>
        <topology evidence="1 11">Multi-pass membrane protein</topology>
    </subcellularLocation>
</comment>
<gene>
    <name evidence="17" type="ORF">C8D91_0888</name>
</gene>
<feature type="domain" description="TonB-dependent receptor-like beta-barrel" evidence="15">
    <location>
        <begin position="235"/>
        <end position="660"/>
    </location>
</feature>
<dbReference type="InterPro" id="IPR036942">
    <property type="entry name" value="Beta-barrel_TonB_sf"/>
</dbReference>
<keyword evidence="4 11" id="KW-1134">Transmembrane beta strand</keyword>
<keyword evidence="8 11" id="KW-0472">Membrane</keyword>
<evidence type="ECO:0000313" key="18">
    <source>
        <dbReference type="Proteomes" id="UP000295724"/>
    </source>
</evidence>
<dbReference type="Gene3D" id="2.40.170.20">
    <property type="entry name" value="TonB-dependent receptor, beta-barrel domain"/>
    <property type="match status" value="1"/>
</dbReference>
<feature type="signal peptide" evidence="14">
    <location>
        <begin position="1"/>
        <end position="19"/>
    </location>
</feature>
<reference evidence="17 18" key="1">
    <citation type="submission" date="2019-03" db="EMBL/GenBank/DDBJ databases">
        <title>Genomic Encyclopedia of Type Strains, Phase IV (KMG-IV): sequencing the most valuable type-strain genomes for metagenomic binning, comparative biology and taxonomic classification.</title>
        <authorList>
            <person name="Goeker M."/>
        </authorList>
    </citation>
    <scope>NUCLEOTIDE SEQUENCE [LARGE SCALE GENOMIC DNA]</scope>
    <source>
        <strain evidence="17 18">DSM 25488</strain>
    </source>
</reference>
<evidence type="ECO:0000256" key="12">
    <source>
        <dbReference type="PROSITE-ProRule" id="PRU10144"/>
    </source>
</evidence>
<feature type="domain" description="TonB-dependent receptor plug" evidence="16">
    <location>
        <begin position="77"/>
        <end position="181"/>
    </location>
</feature>
<feature type="chain" id="PRO_5020427678" evidence="14">
    <location>
        <begin position="20"/>
        <end position="700"/>
    </location>
</feature>
<dbReference type="PROSITE" id="PS52016">
    <property type="entry name" value="TONB_DEPENDENT_REC_3"/>
    <property type="match status" value="1"/>
</dbReference>
<evidence type="ECO:0000259" key="16">
    <source>
        <dbReference type="Pfam" id="PF07715"/>
    </source>
</evidence>
<evidence type="ECO:0000259" key="15">
    <source>
        <dbReference type="Pfam" id="PF00593"/>
    </source>
</evidence>
<evidence type="ECO:0000256" key="1">
    <source>
        <dbReference type="ARBA" id="ARBA00004571"/>
    </source>
</evidence>
<evidence type="ECO:0000256" key="6">
    <source>
        <dbReference type="ARBA" id="ARBA00022729"/>
    </source>
</evidence>
<evidence type="ECO:0000256" key="14">
    <source>
        <dbReference type="SAM" id="SignalP"/>
    </source>
</evidence>